<sequence length="289" mass="33449">MTFYNDVLIVAIIRASLNLRHLKIGHNDISDVCDEIIEALVYTYYCFDLESSSFETKLESELFSFELEDKVTYNNDGFAILRLSGIKLTICLSGRFPCEKQDIKHVEYLLDMGARKFSNIPYTKVIQSITIYIYGKFKEIKAEIKRKLGESFDEIPLKICQIQHRNIIEKQIDLNNNFLLNLKQSTSISLYTSSENNYLYHVKDKDFYKGIAHNAVQLESALSNRKRKASEMKKENIMRGTESTEGNVERVLGHIAWLLEEAQKPDSALDVKKREIKRVKLGNLVMKKN</sequence>
<protein>
    <submittedName>
        <fullName evidence="1">Uncharacterized protein</fullName>
    </submittedName>
</protein>
<name>A0A397TDJ2_9GLOM</name>
<gene>
    <name evidence="1" type="ORF">C1645_815681</name>
</gene>
<reference evidence="1 2" key="1">
    <citation type="submission" date="2018-06" db="EMBL/GenBank/DDBJ databases">
        <title>Comparative genomics reveals the genomic features of Rhizophagus irregularis, R. cerebriforme, R. diaphanum and Gigaspora rosea, and their symbiotic lifestyle signature.</title>
        <authorList>
            <person name="Morin E."/>
            <person name="San Clemente H."/>
            <person name="Chen E.C.H."/>
            <person name="De La Providencia I."/>
            <person name="Hainaut M."/>
            <person name="Kuo A."/>
            <person name="Kohler A."/>
            <person name="Murat C."/>
            <person name="Tang N."/>
            <person name="Roy S."/>
            <person name="Loubradou J."/>
            <person name="Henrissat B."/>
            <person name="Grigoriev I.V."/>
            <person name="Corradi N."/>
            <person name="Roux C."/>
            <person name="Martin F.M."/>
        </authorList>
    </citation>
    <scope>NUCLEOTIDE SEQUENCE [LARGE SCALE GENOMIC DNA]</scope>
    <source>
        <strain evidence="1 2">DAOM 227022</strain>
    </source>
</reference>
<dbReference type="OrthoDB" id="10533915at2759"/>
<dbReference type="EMBL" id="QKYT01000048">
    <property type="protein sequence ID" value="RIA96228.1"/>
    <property type="molecule type" value="Genomic_DNA"/>
</dbReference>
<evidence type="ECO:0000313" key="2">
    <source>
        <dbReference type="Proteomes" id="UP000265703"/>
    </source>
</evidence>
<evidence type="ECO:0000313" key="1">
    <source>
        <dbReference type="EMBL" id="RIA96228.1"/>
    </source>
</evidence>
<proteinExistence type="predicted"/>
<dbReference type="AlphaFoldDB" id="A0A397TDJ2"/>
<dbReference type="Proteomes" id="UP000265703">
    <property type="component" value="Unassembled WGS sequence"/>
</dbReference>
<accession>A0A397TDJ2</accession>
<comment type="caution">
    <text evidence="1">The sequence shown here is derived from an EMBL/GenBank/DDBJ whole genome shotgun (WGS) entry which is preliminary data.</text>
</comment>
<organism evidence="1 2">
    <name type="scientific">Glomus cerebriforme</name>
    <dbReference type="NCBI Taxonomy" id="658196"/>
    <lineage>
        <taxon>Eukaryota</taxon>
        <taxon>Fungi</taxon>
        <taxon>Fungi incertae sedis</taxon>
        <taxon>Mucoromycota</taxon>
        <taxon>Glomeromycotina</taxon>
        <taxon>Glomeromycetes</taxon>
        <taxon>Glomerales</taxon>
        <taxon>Glomeraceae</taxon>
        <taxon>Glomus</taxon>
    </lineage>
</organism>
<keyword evidence="2" id="KW-1185">Reference proteome</keyword>